<dbReference type="InterPro" id="IPR000408">
    <property type="entry name" value="Reg_chr_condens"/>
</dbReference>
<dbReference type="PROSITE" id="PS00626">
    <property type="entry name" value="RCC1_2"/>
    <property type="match status" value="1"/>
</dbReference>
<organism evidence="3 4">
    <name type="scientific">Syncephalis pseudoplumigaleata</name>
    <dbReference type="NCBI Taxonomy" id="1712513"/>
    <lineage>
        <taxon>Eukaryota</taxon>
        <taxon>Fungi</taxon>
        <taxon>Fungi incertae sedis</taxon>
        <taxon>Zoopagomycota</taxon>
        <taxon>Zoopagomycotina</taxon>
        <taxon>Zoopagomycetes</taxon>
        <taxon>Zoopagales</taxon>
        <taxon>Piptocephalidaceae</taxon>
        <taxon>Syncephalis</taxon>
    </lineage>
</organism>
<gene>
    <name evidence="3" type="ORF">SYNPS1DRAFT_20948</name>
</gene>
<reference evidence="4" key="1">
    <citation type="journal article" date="2018" name="Nat. Microbiol.">
        <title>Leveraging single-cell genomics to expand the fungal tree of life.</title>
        <authorList>
            <person name="Ahrendt S.R."/>
            <person name="Quandt C.A."/>
            <person name="Ciobanu D."/>
            <person name="Clum A."/>
            <person name="Salamov A."/>
            <person name="Andreopoulos B."/>
            <person name="Cheng J.F."/>
            <person name="Woyke T."/>
            <person name="Pelin A."/>
            <person name="Henrissat B."/>
            <person name="Reynolds N.K."/>
            <person name="Benny G.L."/>
            <person name="Smith M.E."/>
            <person name="James T.Y."/>
            <person name="Grigoriev I.V."/>
        </authorList>
    </citation>
    <scope>NUCLEOTIDE SEQUENCE [LARGE SCALE GENOMIC DNA]</scope>
    <source>
        <strain evidence="4">Benny S71-1</strain>
    </source>
</reference>
<evidence type="ECO:0000313" key="3">
    <source>
        <dbReference type="EMBL" id="RKP27547.1"/>
    </source>
</evidence>
<name>A0A4P9Z4N1_9FUNG</name>
<accession>A0A4P9Z4N1</accession>
<dbReference type="SUPFAM" id="SSF50985">
    <property type="entry name" value="RCC1/BLIP-II"/>
    <property type="match status" value="1"/>
</dbReference>
<keyword evidence="1" id="KW-0677">Repeat</keyword>
<dbReference type="Proteomes" id="UP000278143">
    <property type="component" value="Unassembled WGS sequence"/>
</dbReference>
<keyword evidence="4" id="KW-1185">Reference proteome</keyword>
<evidence type="ECO:0000256" key="2">
    <source>
        <dbReference type="PROSITE-ProRule" id="PRU00235"/>
    </source>
</evidence>
<proteinExistence type="predicted"/>
<dbReference type="PROSITE" id="PS50012">
    <property type="entry name" value="RCC1_3"/>
    <property type="match status" value="1"/>
</dbReference>
<dbReference type="InterPro" id="IPR051210">
    <property type="entry name" value="Ub_ligase/GEF_domain"/>
</dbReference>
<evidence type="ECO:0000313" key="4">
    <source>
        <dbReference type="Proteomes" id="UP000278143"/>
    </source>
</evidence>
<feature type="repeat" description="RCC1" evidence="2">
    <location>
        <begin position="79"/>
        <end position="130"/>
    </location>
</feature>
<dbReference type="PANTHER" id="PTHR22870:SF155">
    <property type="entry name" value="E3 UBIQUITIN-PROTEIN LIGASE HERC1-RELATED"/>
    <property type="match status" value="1"/>
</dbReference>
<dbReference type="Pfam" id="PF00415">
    <property type="entry name" value="RCC1"/>
    <property type="match status" value="1"/>
</dbReference>
<dbReference type="EMBL" id="KZ989188">
    <property type="protein sequence ID" value="RKP27547.1"/>
    <property type="molecule type" value="Genomic_DNA"/>
</dbReference>
<dbReference type="Gene3D" id="2.130.10.30">
    <property type="entry name" value="Regulator of chromosome condensation 1/beta-lactamase-inhibitor protein II"/>
    <property type="match status" value="1"/>
</dbReference>
<dbReference type="PANTHER" id="PTHR22870">
    <property type="entry name" value="REGULATOR OF CHROMOSOME CONDENSATION"/>
    <property type="match status" value="1"/>
</dbReference>
<dbReference type="InterPro" id="IPR009091">
    <property type="entry name" value="RCC1/BLIP-II"/>
</dbReference>
<dbReference type="OrthoDB" id="5370059at2759"/>
<sequence length="130" mass="13910">MSTILVPDAVDVVTATWSDMLAVVAMAREEEQEEEEEGADGQWSLRLYGDHAAMIAGPSVRFVKVVAGHAHWLALAENGALYSWGSNRFGQLGYGDTQDRDVPQIVEALHGIGVVEIACGAFHSAVISGK</sequence>
<evidence type="ECO:0000256" key="1">
    <source>
        <dbReference type="ARBA" id="ARBA00022737"/>
    </source>
</evidence>
<protein>
    <submittedName>
        <fullName evidence="3">Regulator of chromosome condensation 1/beta-lactamase-inhibitor protein II</fullName>
    </submittedName>
</protein>
<dbReference type="AlphaFoldDB" id="A0A4P9Z4N1"/>